<accession>A0A8J2QE72</accession>
<protein>
    <submittedName>
        <fullName evidence="2">(African queen) hypothetical protein</fullName>
    </submittedName>
</protein>
<feature type="region of interest" description="Disordered" evidence="1">
    <location>
        <begin position="104"/>
        <end position="148"/>
    </location>
</feature>
<dbReference type="Proteomes" id="UP000789524">
    <property type="component" value="Unassembled WGS sequence"/>
</dbReference>
<feature type="region of interest" description="Disordered" evidence="1">
    <location>
        <begin position="192"/>
        <end position="224"/>
    </location>
</feature>
<sequence length="224" mass="24342">MSSGLTRCRVSSDQLHLLLSFMEEHRDFAAGKQSIYSRFSACKLWRLLAERLNGAADESGGARKTPDKWCRFWADLKYKARKKSAAGGALGELSGVEERLQNLLGARTSDSSGGGCRRGGSHSDEEHKPALDEDMYSEGSGVGGGDAPRLATEELLAEAAMRSALAAEKQAEAVTQAVELLRDLVTLLRDRPPALPQHTLPPHAAPHAPPPDHTLSMQHHHHRL</sequence>
<evidence type="ECO:0000256" key="1">
    <source>
        <dbReference type="SAM" id="MobiDB-lite"/>
    </source>
</evidence>
<evidence type="ECO:0000313" key="3">
    <source>
        <dbReference type="Proteomes" id="UP000789524"/>
    </source>
</evidence>
<dbReference type="AlphaFoldDB" id="A0A8J2QE72"/>
<feature type="compositionally biased region" description="Basic and acidic residues" evidence="1">
    <location>
        <begin position="121"/>
        <end position="131"/>
    </location>
</feature>
<organism evidence="2 3">
    <name type="scientific">Danaus chrysippus</name>
    <name type="common">African queen</name>
    <dbReference type="NCBI Taxonomy" id="151541"/>
    <lineage>
        <taxon>Eukaryota</taxon>
        <taxon>Metazoa</taxon>
        <taxon>Ecdysozoa</taxon>
        <taxon>Arthropoda</taxon>
        <taxon>Hexapoda</taxon>
        <taxon>Insecta</taxon>
        <taxon>Pterygota</taxon>
        <taxon>Neoptera</taxon>
        <taxon>Endopterygota</taxon>
        <taxon>Lepidoptera</taxon>
        <taxon>Glossata</taxon>
        <taxon>Ditrysia</taxon>
        <taxon>Papilionoidea</taxon>
        <taxon>Nymphalidae</taxon>
        <taxon>Danainae</taxon>
        <taxon>Danaini</taxon>
        <taxon>Danaina</taxon>
        <taxon>Danaus</taxon>
        <taxon>Anosia</taxon>
    </lineage>
</organism>
<comment type="caution">
    <text evidence="2">The sequence shown here is derived from an EMBL/GenBank/DDBJ whole genome shotgun (WGS) entry which is preliminary data.</text>
</comment>
<gene>
    <name evidence="2" type="ORF">DCHRY22_LOCUS2441</name>
</gene>
<keyword evidence="3" id="KW-1185">Reference proteome</keyword>
<evidence type="ECO:0000313" key="2">
    <source>
        <dbReference type="EMBL" id="CAG9560839.1"/>
    </source>
</evidence>
<name>A0A8J2QE72_9NEOP</name>
<feature type="compositionally biased region" description="Pro residues" evidence="1">
    <location>
        <begin position="203"/>
        <end position="212"/>
    </location>
</feature>
<reference evidence="2" key="1">
    <citation type="submission" date="2021-09" db="EMBL/GenBank/DDBJ databases">
        <authorList>
            <person name="Martin H S."/>
        </authorList>
    </citation>
    <scope>NUCLEOTIDE SEQUENCE</scope>
</reference>
<proteinExistence type="predicted"/>
<dbReference type="EMBL" id="CAKASE010000046">
    <property type="protein sequence ID" value="CAG9560839.1"/>
    <property type="molecule type" value="Genomic_DNA"/>
</dbReference>
<dbReference type="OrthoDB" id="7418048at2759"/>